<feature type="non-terminal residue" evidence="1">
    <location>
        <position position="54"/>
    </location>
</feature>
<protein>
    <submittedName>
        <fullName evidence="1">10173_t:CDS:1</fullName>
    </submittedName>
</protein>
<dbReference type="EMBL" id="CAJVPZ010054938">
    <property type="protein sequence ID" value="CAG8783759.1"/>
    <property type="molecule type" value="Genomic_DNA"/>
</dbReference>
<reference evidence="1" key="1">
    <citation type="submission" date="2021-06" db="EMBL/GenBank/DDBJ databases">
        <authorList>
            <person name="Kallberg Y."/>
            <person name="Tangrot J."/>
            <person name="Rosling A."/>
        </authorList>
    </citation>
    <scope>NUCLEOTIDE SEQUENCE</scope>
    <source>
        <strain evidence="1">IN212</strain>
    </source>
</reference>
<comment type="caution">
    <text evidence="1">The sequence shown here is derived from an EMBL/GenBank/DDBJ whole genome shotgun (WGS) entry which is preliminary data.</text>
</comment>
<proteinExistence type="predicted"/>
<keyword evidence="2" id="KW-1185">Reference proteome</keyword>
<name>A0A9N9P2A9_9GLOM</name>
<evidence type="ECO:0000313" key="1">
    <source>
        <dbReference type="EMBL" id="CAG8783759.1"/>
    </source>
</evidence>
<organism evidence="1 2">
    <name type="scientific">Racocetra fulgida</name>
    <dbReference type="NCBI Taxonomy" id="60492"/>
    <lineage>
        <taxon>Eukaryota</taxon>
        <taxon>Fungi</taxon>
        <taxon>Fungi incertae sedis</taxon>
        <taxon>Mucoromycota</taxon>
        <taxon>Glomeromycotina</taxon>
        <taxon>Glomeromycetes</taxon>
        <taxon>Diversisporales</taxon>
        <taxon>Gigasporaceae</taxon>
        <taxon>Racocetra</taxon>
    </lineage>
</organism>
<feature type="non-terminal residue" evidence="1">
    <location>
        <position position="1"/>
    </location>
</feature>
<dbReference type="AlphaFoldDB" id="A0A9N9P2A9"/>
<dbReference type="Proteomes" id="UP000789396">
    <property type="component" value="Unassembled WGS sequence"/>
</dbReference>
<sequence>TEYDRLREQNMQADAQAIGVQVCYKDSLELLIRSFQNIQNIQAEVDNRDPPPPY</sequence>
<accession>A0A9N9P2A9</accession>
<gene>
    <name evidence="1" type="ORF">RFULGI_LOCUS16056</name>
</gene>
<evidence type="ECO:0000313" key="2">
    <source>
        <dbReference type="Proteomes" id="UP000789396"/>
    </source>
</evidence>